<evidence type="ECO:0008006" key="2">
    <source>
        <dbReference type="Google" id="ProtNLM"/>
    </source>
</evidence>
<evidence type="ECO:0000313" key="1">
    <source>
        <dbReference type="EMBL" id="KKK99115.1"/>
    </source>
</evidence>
<name>A0A0F9ALF1_9ZZZZ</name>
<reference evidence="1" key="1">
    <citation type="journal article" date="2015" name="Nature">
        <title>Complex archaea that bridge the gap between prokaryotes and eukaryotes.</title>
        <authorList>
            <person name="Spang A."/>
            <person name="Saw J.H."/>
            <person name="Jorgensen S.L."/>
            <person name="Zaremba-Niedzwiedzka K."/>
            <person name="Martijn J."/>
            <person name="Lind A.E."/>
            <person name="van Eijk R."/>
            <person name="Schleper C."/>
            <person name="Guy L."/>
            <person name="Ettema T.J."/>
        </authorList>
    </citation>
    <scope>NUCLEOTIDE SEQUENCE</scope>
</reference>
<protein>
    <recommendedName>
        <fullName evidence="2">Rubredoxin-like domain-containing protein</fullName>
    </recommendedName>
</protein>
<gene>
    <name evidence="1" type="ORF">LCGC14_2635960</name>
</gene>
<sequence length="49" mass="5528">MYTDPKDRPLEWGNPPESEQVPLGWRCPLCKRGLAPHVSECSCVPDECT</sequence>
<dbReference type="EMBL" id="LAZR01045334">
    <property type="protein sequence ID" value="KKK99115.1"/>
    <property type="molecule type" value="Genomic_DNA"/>
</dbReference>
<comment type="caution">
    <text evidence="1">The sequence shown here is derived from an EMBL/GenBank/DDBJ whole genome shotgun (WGS) entry which is preliminary data.</text>
</comment>
<feature type="non-terminal residue" evidence="1">
    <location>
        <position position="49"/>
    </location>
</feature>
<organism evidence="1">
    <name type="scientific">marine sediment metagenome</name>
    <dbReference type="NCBI Taxonomy" id="412755"/>
    <lineage>
        <taxon>unclassified sequences</taxon>
        <taxon>metagenomes</taxon>
        <taxon>ecological metagenomes</taxon>
    </lineage>
</organism>
<accession>A0A0F9ALF1</accession>
<dbReference type="AlphaFoldDB" id="A0A0F9ALF1"/>
<proteinExistence type="predicted"/>